<dbReference type="PRINTS" id="PR00364">
    <property type="entry name" value="DISEASERSIST"/>
</dbReference>
<dbReference type="GO" id="GO:0098542">
    <property type="term" value="P:defense response to other organism"/>
    <property type="evidence" value="ECO:0007669"/>
    <property type="project" value="TreeGrafter"/>
</dbReference>
<dbReference type="FunFam" id="1.10.10.10:FF:000322">
    <property type="entry name" value="Probable disease resistance protein At1g63360"/>
    <property type="match status" value="1"/>
</dbReference>
<dbReference type="InterPro" id="IPR044974">
    <property type="entry name" value="Disease_R_plants"/>
</dbReference>
<gene>
    <name evidence="8" type="ORF">COLO4_29217</name>
</gene>
<evidence type="ECO:0000313" key="9">
    <source>
        <dbReference type="Proteomes" id="UP000187203"/>
    </source>
</evidence>
<dbReference type="GO" id="GO:0043531">
    <property type="term" value="F:ADP binding"/>
    <property type="evidence" value="ECO:0007669"/>
    <property type="project" value="InterPro"/>
</dbReference>
<organism evidence="8 9">
    <name type="scientific">Corchorus olitorius</name>
    <dbReference type="NCBI Taxonomy" id="93759"/>
    <lineage>
        <taxon>Eukaryota</taxon>
        <taxon>Viridiplantae</taxon>
        <taxon>Streptophyta</taxon>
        <taxon>Embryophyta</taxon>
        <taxon>Tracheophyta</taxon>
        <taxon>Spermatophyta</taxon>
        <taxon>Magnoliopsida</taxon>
        <taxon>eudicotyledons</taxon>
        <taxon>Gunneridae</taxon>
        <taxon>Pentapetalae</taxon>
        <taxon>rosids</taxon>
        <taxon>malvids</taxon>
        <taxon>Malvales</taxon>
        <taxon>Malvaceae</taxon>
        <taxon>Grewioideae</taxon>
        <taxon>Apeibeae</taxon>
        <taxon>Corchorus</taxon>
    </lineage>
</organism>
<dbReference type="SUPFAM" id="SSF52058">
    <property type="entry name" value="L domain-like"/>
    <property type="match status" value="1"/>
</dbReference>
<reference evidence="9" key="1">
    <citation type="submission" date="2013-09" db="EMBL/GenBank/DDBJ databases">
        <title>Corchorus olitorius genome sequencing.</title>
        <authorList>
            <person name="Alam M."/>
            <person name="Haque M.S."/>
            <person name="Islam M.S."/>
            <person name="Emdad E.M."/>
            <person name="Islam M.M."/>
            <person name="Ahmed B."/>
            <person name="Halim A."/>
            <person name="Hossen Q.M.M."/>
            <person name="Hossain M.Z."/>
            <person name="Ahmed R."/>
            <person name="Khan M.M."/>
            <person name="Islam R."/>
            <person name="Rashid M.M."/>
            <person name="Khan S.A."/>
            <person name="Rahman M.S."/>
            <person name="Alam M."/>
            <person name="Yahiya A.S."/>
            <person name="Khan M.S."/>
            <person name="Azam M.S."/>
            <person name="Haque T."/>
            <person name="Lashkar M.Z.H."/>
            <person name="Akhand A.I."/>
            <person name="Morshed G."/>
            <person name="Roy S."/>
            <person name="Uddin K.S."/>
            <person name="Rabeya T."/>
            <person name="Hossain A.S."/>
            <person name="Chowdhury A."/>
            <person name="Snigdha A.R."/>
            <person name="Mortoza M.S."/>
            <person name="Matin S.A."/>
            <person name="Hoque S.M.E."/>
            <person name="Islam M.K."/>
            <person name="Roy D.K."/>
            <person name="Haider R."/>
            <person name="Moosa M.M."/>
            <person name="Elias S.M."/>
            <person name="Hasan A.M."/>
            <person name="Jahan S."/>
            <person name="Shafiuddin M."/>
            <person name="Mahmood N."/>
            <person name="Shommy N.S."/>
        </authorList>
    </citation>
    <scope>NUCLEOTIDE SEQUENCE [LARGE SCALE GENOMIC DNA]</scope>
    <source>
        <strain evidence="9">cv. O-4</strain>
    </source>
</reference>
<evidence type="ECO:0000256" key="1">
    <source>
        <dbReference type="ARBA" id="ARBA00022737"/>
    </source>
</evidence>
<dbReference type="Pfam" id="PF23559">
    <property type="entry name" value="WHD_DRP"/>
    <property type="match status" value="1"/>
</dbReference>
<evidence type="ECO:0000256" key="3">
    <source>
        <dbReference type="SAM" id="Coils"/>
    </source>
</evidence>
<keyword evidence="3" id="KW-0175">Coiled coil</keyword>
<evidence type="ECO:0000256" key="4">
    <source>
        <dbReference type="SAM" id="SignalP"/>
    </source>
</evidence>
<evidence type="ECO:0000259" key="7">
    <source>
        <dbReference type="Pfam" id="PF23598"/>
    </source>
</evidence>
<comment type="caution">
    <text evidence="8">The sequence shown here is derived from an EMBL/GenBank/DDBJ whole genome shotgun (WGS) entry which is preliminary data.</text>
</comment>
<dbReference type="Gene3D" id="1.10.8.430">
    <property type="entry name" value="Helical domain of apoptotic protease-activating factors"/>
    <property type="match status" value="1"/>
</dbReference>
<feature type="coiled-coil region" evidence="3">
    <location>
        <begin position="26"/>
        <end position="53"/>
    </location>
</feature>
<dbReference type="Proteomes" id="UP000187203">
    <property type="component" value="Unassembled WGS sequence"/>
</dbReference>
<dbReference type="Gene3D" id="3.40.50.300">
    <property type="entry name" value="P-loop containing nucleotide triphosphate hydrolases"/>
    <property type="match status" value="1"/>
</dbReference>
<dbReference type="Gene3D" id="3.80.10.10">
    <property type="entry name" value="Ribonuclease Inhibitor"/>
    <property type="match status" value="1"/>
</dbReference>
<keyword evidence="4" id="KW-0732">Signal</keyword>
<dbReference type="InterPro" id="IPR042197">
    <property type="entry name" value="Apaf_helical"/>
</dbReference>
<dbReference type="InterPro" id="IPR055414">
    <property type="entry name" value="LRR_R13L4/SHOC2-like"/>
</dbReference>
<dbReference type="InterPro" id="IPR058922">
    <property type="entry name" value="WHD_DRP"/>
</dbReference>
<sequence>MAIMSVILAYLLNTLQILCGCQTVRRRRFEEDVEEIRRDLLRLEAILRNYDAREDDHDKQADQRKINQLRVASFIAADALEGYDNLPLAWLDVEPCGTFKSIKRQKPLIEIASAIKISKSTVSKLLNEIEMRQGNHLIRELLPSELYYSTSRRHNEAEVVPEDHDLVGIEAPSKKLMELLLDDDPRLKVISVAGMGGSGKTTLVKKVYDDVRFKNRFRYHVWATISQSFNMDELLKDIIRQIYAVNMQPIPRGVETIKVSYLGKMVQDSLRASSYLLILDDLWSIIAWNDIIKTLPISKRSRIVLTTRDLNIAPPSCPKFETHIHRMDKLSQDESKILFCRKAFQDGICPPHLEETLESILNKCDGLPLAINSIGGFLRKKEMTSEWKTVNHSLDFEMRTNAGLDFMKKILTLSYNELPDEIKLCFLYFSMFPEDKKIEYNRLIRLWIAEKFVHPIEEKTVEEVAEEYFKILVNRNLIQAAETRSDGRIKTCRVHDMLHKICILKSRDQKFAAIHKDGEDAWSYHFRRLSIHNTWQNVNQTEKNPHLRALFVFGFADFPSKETVLSLLLKKHRTVRLLDLQAAPLKQFPREITKLVHLRYLSLRHTKVETIPISIGNLKNLETLDLKHARVSKLPASIVKLQKLRVLLVYRYDQIESYTHFHYKYGFEPPNNIGKLKSLQKLGIVEATRWRRHTLTELGKLSQLRRLLVIELREEDGTALWSSIQNLRQLRTLSITSVNEEEIIALPDYDQPSPQCLQRLYLTGPLKKLPNWIPMVTSLVRLSLKGSQLDHAPLVQLQDLPRLEYLELFQVYNGKELHFEDGGFRKLKVLGLDRFDELEIIKVDQGAMPNLEKLIIQRCTVLKEVPIGIEHLTRIKVLELFDMPRELIQRLRIGGEDNRRIAHIPQAYSTHWNRGWESDSLDGHTPNVRESINPFGK</sequence>
<dbReference type="InterPro" id="IPR036388">
    <property type="entry name" value="WH-like_DNA-bd_sf"/>
</dbReference>
<dbReference type="FunFam" id="3.40.50.300:FF:001091">
    <property type="entry name" value="Probable disease resistance protein At1g61300"/>
    <property type="match status" value="1"/>
</dbReference>
<dbReference type="AlphaFoldDB" id="A0A1R3HFW8"/>
<evidence type="ECO:0000256" key="2">
    <source>
        <dbReference type="ARBA" id="ARBA00022821"/>
    </source>
</evidence>
<dbReference type="EMBL" id="AWUE01020264">
    <property type="protein sequence ID" value="OMO69185.1"/>
    <property type="molecule type" value="Genomic_DNA"/>
</dbReference>
<feature type="domain" description="Disease resistance R13L4/SHOC-2-like LRR" evidence="7">
    <location>
        <begin position="561"/>
        <end position="877"/>
    </location>
</feature>
<dbReference type="InterPro" id="IPR002182">
    <property type="entry name" value="NB-ARC"/>
</dbReference>
<dbReference type="PANTHER" id="PTHR23155:SF1205">
    <property type="entry name" value="DISEASE RESISTANCE PROTEIN RPM1"/>
    <property type="match status" value="1"/>
</dbReference>
<feature type="signal peptide" evidence="4">
    <location>
        <begin position="1"/>
        <end position="20"/>
    </location>
</feature>
<dbReference type="Pfam" id="PF23598">
    <property type="entry name" value="LRR_14"/>
    <property type="match status" value="1"/>
</dbReference>
<evidence type="ECO:0000313" key="8">
    <source>
        <dbReference type="EMBL" id="OMO69185.1"/>
    </source>
</evidence>
<name>A0A1R3HFW8_9ROSI</name>
<keyword evidence="1" id="KW-0677">Repeat</keyword>
<dbReference type="OrthoDB" id="690341at2759"/>
<dbReference type="Pfam" id="PF00931">
    <property type="entry name" value="NB-ARC"/>
    <property type="match status" value="1"/>
</dbReference>
<dbReference type="SUPFAM" id="SSF52540">
    <property type="entry name" value="P-loop containing nucleoside triphosphate hydrolases"/>
    <property type="match status" value="1"/>
</dbReference>
<evidence type="ECO:0000259" key="6">
    <source>
        <dbReference type="Pfam" id="PF23559"/>
    </source>
</evidence>
<protein>
    <submittedName>
        <fullName evidence="8">Disease resistance protein</fullName>
    </submittedName>
</protein>
<dbReference type="InterPro" id="IPR032675">
    <property type="entry name" value="LRR_dom_sf"/>
</dbReference>
<feature type="domain" description="Disease resistance protein winged helix" evidence="6">
    <location>
        <begin position="431"/>
        <end position="501"/>
    </location>
</feature>
<feature type="chain" id="PRO_5012909972" evidence="4">
    <location>
        <begin position="21"/>
        <end position="937"/>
    </location>
</feature>
<accession>A0A1R3HFW8</accession>
<dbReference type="PANTHER" id="PTHR23155">
    <property type="entry name" value="DISEASE RESISTANCE PROTEIN RP"/>
    <property type="match status" value="1"/>
</dbReference>
<keyword evidence="9" id="KW-1185">Reference proteome</keyword>
<proteinExistence type="predicted"/>
<dbReference type="Gene3D" id="1.10.10.10">
    <property type="entry name" value="Winged helix-like DNA-binding domain superfamily/Winged helix DNA-binding domain"/>
    <property type="match status" value="1"/>
</dbReference>
<dbReference type="STRING" id="93759.A0A1R3HFW8"/>
<dbReference type="InterPro" id="IPR027417">
    <property type="entry name" value="P-loop_NTPase"/>
</dbReference>
<evidence type="ECO:0000259" key="5">
    <source>
        <dbReference type="Pfam" id="PF00931"/>
    </source>
</evidence>
<feature type="domain" description="NB-ARC" evidence="5">
    <location>
        <begin position="172"/>
        <end position="346"/>
    </location>
</feature>
<keyword evidence="2" id="KW-0611">Plant defense</keyword>